<dbReference type="InterPro" id="IPR029058">
    <property type="entry name" value="AB_hydrolase_fold"/>
</dbReference>
<dbReference type="AlphaFoldDB" id="A0A2N5CN62"/>
<evidence type="ECO:0000313" key="3">
    <source>
        <dbReference type="EMBL" id="PLR07869.1"/>
    </source>
</evidence>
<dbReference type="PANTHER" id="PTHR46623:SF6">
    <property type="entry name" value="ALPHA_BETA-HYDROLASES SUPERFAMILY PROTEIN"/>
    <property type="match status" value="1"/>
</dbReference>
<feature type="domain" description="Dienelactone hydrolase" evidence="1">
    <location>
        <begin position="14"/>
        <end position="229"/>
    </location>
</feature>
<reference evidence="3 4" key="1">
    <citation type="submission" date="2017-12" db="EMBL/GenBank/DDBJ databases">
        <title>The genome sequence of Caulobacter flavus CGMCC1 15093.</title>
        <authorList>
            <person name="Gao J."/>
            <person name="Mao X."/>
            <person name="Sun J."/>
        </authorList>
    </citation>
    <scope>NUCLEOTIDE SEQUENCE [LARGE SCALE GENOMIC DNA]</scope>
    <source>
        <strain evidence="3 4">CGMCC1 15093</strain>
    </source>
</reference>
<dbReference type="InterPro" id="IPR002925">
    <property type="entry name" value="Dienelactn_hydro"/>
</dbReference>
<dbReference type="PANTHER" id="PTHR46623">
    <property type="entry name" value="CARBOXYMETHYLENEBUTENOLIDASE-RELATED"/>
    <property type="match status" value="1"/>
</dbReference>
<dbReference type="EMBL" id="PJRQ01000044">
    <property type="protein sequence ID" value="PLR07869.1"/>
    <property type="molecule type" value="Genomic_DNA"/>
</dbReference>
<evidence type="ECO:0000313" key="5">
    <source>
        <dbReference type="Proteomes" id="UP000281192"/>
    </source>
</evidence>
<keyword evidence="5" id="KW-1185">Reference proteome</keyword>
<dbReference type="RefSeq" id="WP_101715036.1">
    <property type="nucleotide sequence ID" value="NZ_CP026100.1"/>
</dbReference>
<dbReference type="Proteomes" id="UP000281192">
    <property type="component" value="Chromosome"/>
</dbReference>
<evidence type="ECO:0000313" key="2">
    <source>
        <dbReference type="EMBL" id="AYV46633.1"/>
    </source>
</evidence>
<organism evidence="3 4">
    <name type="scientific">Caulobacter flavus</name>
    <dbReference type="NCBI Taxonomy" id="1679497"/>
    <lineage>
        <taxon>Bacteria</taxon>
        <taxon>Pseudomonadati</taxon>
        <taxon>Pseudomonadota</taxon>
        <taxon>Alphaproteobacteria</taxon>
        <taxon>Caulobacterales</taxon>
        <taxon>Caulobacteraceae</taxon>
        <taxon>Caulobacter</taxon>
    </lineage>
</organism>
<gene>
    <name evidence="2" type="ORF">C1707_10355</name>
    <name evidence="3" type="ORF">CFHF_21830</name>
</gene>
<evidence type="ECO:0000313" key="4">
    <source>
        <dbReference type="Proteomes" id="UP000234483"/>
    </source>
</evidence>
<accession>A0A2N5CN62</accession>
<dbReference type="Pfam" id="PF01738">
    <property type="entry name" value="DLH"/>
    <property type="match status" value="1"/>
</dbReference>
<dbReference type="OrthoDB" id="9771666at2"/>
<protein>
    <submittedName>
        <fullName evidence="3">Carboxymethylenebutenolidase</fullName>
    </submittedName>
</protein>
<name>A0A2N5CN62_9CAUL</name>
<dbReference type="Proteomes" id="UP000234483">
    <property type="component" value="Unassembled WGS sequence"/>
</dbReference>
<proteinExistence type="predicted"/>
<dbReference type="EMBL" id="CP026100">
    <property type="protein sequence ID" value="AYV46633.1"/>
    <property type="molecule type" value="Genomic_DNA"/>
</dbReference>
<dbReference type="InterPro" id="IPR051049">
    <property type="entry name" value="Dienelactone_hydrolase-like"/>
</dbReference>
<evidence type="ECO:0000259" key="1">
    <source>
        <dbReference type="Pfam" id="PF01738"/>
    </source>
</evidence>
<dbReference type="SUPFAM" id="SSF53474">
    <property type="entry name" value="alpha/beta-Hydrolases"/>
    <property type="match status" value="1"/>
</dbReference>
<reference evidence="2 5" key="2">
    <citation type="submission" date="2018-01" db="EMBL/GenBank/DDBJ databases">
        <title>Complete genome sequence of Caulobacter flavus RHGG3.</title>
        <authorList>
            <person name="Yang E."/>
        </authorList>
    </citation>
    <scope>NUCLEOTIDE SEQUENCE [LARGE SCALE GENOMIC DNA]</scope>
    <source>
        <strain evidence="2 5">RHGG3</strain>
    </source>
</reference>
<dbReference type="Gene3D" id="3.40.50.1820">
    <property type="entry name" value="alpha/beta hydrolase"/>
    <property type="match status" value="1"/>
</dbReference>
<dbReference type="GO" id="GO:0016787">
    <property type="term" value="F:hydrolase activity"/>
    <property type="evidence" value="ECO:0007669"/>
    <property type="project" value="InterPro"/>
</dbReference>
<sequence length="232" mass="24491">MAESLTIQTDDGSFQALVVRPDTPGPAPVVVVVQEIFGVNAGIRLIAAEYAVQGFIAVCPDLFWRVEPGLSMSENDEANWKKALDIYGAYDFDQGAADVLKTVEAARTIAGGNGKVGLTGYCLGGLMTFLGAARGAPDAAVAYYGGGTERYVGEADGVKAPLLMHLAGEDEFIGPEARKTIVEALAGRPNVEVHVYPGRNHAFARPGGNHYDKADAETANGRTLAFFKEKLG</sequence>
<dbReference type="KEGG" id="cfh:C1707_10355"/>